<keyword evidence="1" id="KW-0732">Signal</keyword>
<dbReference type="SUPFAM" id="SSF53474">
    <property type="entry name" value="alpha/beta-Hydrolases"/>
    <property type="match status" value="1"/>
</dbReference>
<name>A0ABQ1XD61_9PROT</name>
<dbReference type="InterPro" id="IPR053145">
    <property type="entry name" value="AB_hydrolase_Est10"/>
</dbReference>
<dbReference type="PANTHER" id="PTHR43265:SF1">
    <property type="entry name" value="ESTERASE ESTD"/>
    <property type="match status" value="1"/>
</dbReference>
<dbReference type="Gene3D" id="3.40.50.1820">
    <property type="entry name" value="alpha/beta hydrolase"/>
    <property type="match status" value="1"/>
</dbReference>
<protein>
    <submittedName>
        <fullName evidence="3">Lipoprotein</fullName>
    </submittedName>
</protein>
<dbReference type="EMBL" id="BMFS01000001">
    <property type="protein sequence ID" value="GGG91134.1"/>
    <property type="molecule type" value="Genomic_DNA"/>
</dbReference>
<dbReference type="RefSeq" id="WP_188450774.1">
    <property type="nucleotide sequence ID" value="NZ_BMFS01000001.1"/>
</dbReference>
<keyword evidence="3" id="KW-0449">Lipoprotein</keyword>
<feature type="domain" description="Serine aminopeptidase S33" evidence="2">
    <location>
        <begin position="179"/>
        <end position="268"/>
    </location>
</feature>
<evidence type="ECO:0000256" key="1">
    <source>
        <dbReference type="SAM" id="SignalP"/>
    </source>
</evidence>
<keyword evidence="4" id="KW-1185">Reference proteome</keyword>
<evidence type="ECO:0000313" key="4">
    <source>
        <dbReference type="Proteomes" id="UP000648722"/>
    </source>
</evidence>
<dbReference type="Pfam" id="PF12146">
    <property type="entry name" value="Hydrolase_4"/>
    <property type="match status" value="1"/>
</dbReference>
<dbReference type="InterPro" id="IPR029058">
    <property type="entry name" value="AB_hydrolase_fold"/>
</dbReference>
<proteinExistence type="predicted"/>
<reference evidence="4" key="1">
    <citation type="journal article" date="2019" name="Int. J. Syst. Evol. Microbiol.">
        <title>The Global Catalogue of Microorganisms (GCM) 10K type strain sequencing project: providing services to taxonomists for standard genome sequencing and annotation.</title>
        <authorList>
            <consortium name="The Broad Institute Genomics Platform"/>
            <consortium name="The Broad Institute Genome Sequencing Center for Infectious Disease"/>
            <person name="Wu L."/>
            <person name="Ma J."/>
        </authorList>
    </citation>
    <scope>NUCLEOTIDE SEQUENCE [LARGE SCALE GENOMIC DNA]</scope>
    <source>
        <strain evidence="4">CGMCC 1.12766</strain>
    </source>
</reference>
<evidence type="ECO:0000259" key="2">
    <source>
        <dbReference type="Pfam" id="PF12146"/>
    </source>
</evidence>
<evidence type="ECO:0000313" key="3">
    <source>
        <dbReference type="EMBL" id="GGG91134.1"/>
    </source>
</evidence>
<dbReference type="Proteomes" id="UP000648722">
    <property type="component" value="Unassembled WGS sequence"/>
</dbReference>
<feature type="signal peptide" evidence="1">
    <location>
        <begin position="1"/>
        <end position="22"/>
    </location>
</feature>
<dbReference type="InterPro" id="IPR022742">
    <property type="entry name" value="Hydrolase_4"/>
</dbReference>
<gene>
    <name evidence="3" type="ORF">GCM10007420_02990</name>
</gene>
<comment type="caution">
    <text evidence="3">The sequence shown here is derived from an EMBL/GenBank/DDBJ whole genome shotgun (WGS) entry which is preliminary data.</text>
</comment>
<feature type="chain" id="PRO_5046102674" evidence="1">
    <location>
        <begin position="23"/>
        <end position="447"/>
    </location>
</feature>
<organism evidence="3 4">
    <name type="scientific">Glycocaulis albus</name>
    <dbReference type="NCBI Taxonomy" id="1382801"/>
    <lineage>
        <taxon>Bacteria</taxon>
        <taxon>Pseudomonadati</taxon>
        <taxon>Pseudomonadota</taxon>
        <taxon>Alphaproteobacteria</taxon>
        <taxon>Maricaulales</taxon>
        <taxon>Maricaulaceae</taxon>
        <taxon>Glycocaulis</taxon>
    </lineage>
</organism>
<accession>A0ABQ1XD61</accession>
<dbReference type="PANTHER" id="PTHR43265">
    <property type="entry name" value="ESTERASE ESTD"/>
    <property type="match status" value="1"/>
</dbReference>
<sequence>MFRTMLAALAIVTLAMAGHAQSQESLAGSWNGVLDVGAAQLRLELRIEENEDGYSAVMVSVDQGGSAIPVSDFAIEYPEIDLQMAAAGARYTARLTDGRLVGTFAQGGAEFPLEMARGAVEAAGPELAPGESEVFVDAGVRLAGTLRLPEGDGPHPAVLMLNGSGSQDRDVTIGNHRIFAVLAETLAEAGIASLRLDDRGMGGSDSTPATGPRELGRDAGEALAFLRTADGVDARCTGVLGHSEGGIIAFLLPDASQPDFIVALAPQAGTLEETLLEQGEAMNRVMGASEDVIEATRARQLAMLEALASAPPGEAGAAVEAAFLAHGIPADAARQQAAFWGQQYVQEAAALDPAAALAGYDGPVLGIFAQNDLQVLAEVNAQRMREARAGLPATIGIVPGVNHLFQASETGSPADYARAPHAMSPDALTLIAEGAGEIIAHTCGDAR</sequence>